<sequence>MISILDWVKGNRFLILTYLLIVSISTTVIYKLVFITLYN</sequence>
<feature type="transmembrane region" description="Helical" evidence="1">
    <location>
        <begin position="15"/>
        <end position="38"/>
    </location>
</feature>
<accession>A0A6I8MC92</accession>
<gene>
    <name evidence="2" type="ORF">AA23TX_10101</name>
</gene>
<keyword evidence="1" id="KW-0472">Membrane</keyword>
<evidence type="ECO:0000313" key="2">
    <source>
        <dbReference type="EMBL" id="VVJ25392.1"/>
    </source>
</evidence>
<protein>
    <submittedName>
        <fullName evidence="2">Uncharacterized protein</fullName>
    </submittedName>
</protein>
<dbReference type="AlphaFoldDB" id="A0A6I8MC92"/>
<keyword evidence="3" id="KW-1185">Reference proteome</keyword>
<keyword evidence="1" id="KW-0812">Transmembrane</keyword>
<reference evidence="2 3" key="1">
    <citation type="submission" date="2019-09" db="EMBL/GenBank/DDBJ databases">
        <authorList>
            <person name="Leyn A S."/>
        </authorList>
    </citation>
    <scope>NUCLEOTIDE SEQUENCE [LARGE SCALE GENOMIC DNA]</scope>
    <source>
        <strain evidence="2">AA231_1</strain>
    </source>
</reference>
<name>A0A6I8MC92_9PSEU</name>
<keyword evidence="1" id="KW-1133">Transmembrane helix</keyword>
<organism evidence="2 3">
    <name type="scientific">Amycolatopsis camponoti</name>
    <dbReference type="NCBI Taxonomy" id="2606593"/>
    <lineage>
        <taxon>Bacteria</taxon>
        <taxon>Bacillati</taxon>
        <taxon>Actinomycetota</taxon>
        <taxon>Actinomycetes</taxon>
        <taxon>Pseudonocardiales</taxon>
        <taxon>Pseudonocardiaceae</taxon>
        <taxon>Amycolatopsis</taxon>
    </lineage>
</organism>
<proteinExistence type="predicted"/>
<evidence type="ECO:0000256" key="1">
    <source>
        <dbReference type="SAM" id="Phobius"/>
    </source>
</evidence>
<evidence type="ECO:0000313" key="3">
    <source>
        <dbReference type="Proteomes" id="UP000399805"/>
    </source>
</evidence>
<dbReference type="EMBL" id="CABVGP010000006">
    <property type="protein sequence ID" value="VVJ25392.1"/>
    <property type="molecule type" value="Genomic_DNA"/>
</dbReference>
<dbReference type="Proteomes" id="UP000399805">
    <property type="component" value="Unassembled WGS sequence"/>
</dbReference>